<dbReference type="SMART" id="SM00283">
    <property type="entry name" value="MA"/>
    <property type="match status" value="1"/>
</dbReference>
<keyword evidence="9" id="KW-1185">Reference proteome</keyword>
<dbReference type="InterPro" id="IPR004089">
    <property type="entry name" value="MCPsignal_dom"/>
</dbReference>
<feature type="region of interest" description="Disordered" evidence="5">
    <location>
        <begin position="386"/>
        <end position="405"/>
    </location>
</feature>
<comment type="caution">
    <text evidence="8">The sequence shown here is derived from an EMBL/GenBank/DDBJ whole genome shotgun (WGS) entry which is preliminary data.</text>
</comment>
<dbReference type="InterPro" id="IPR003660">
    <property type="entry name" value="HAMP_dom"/>
</dbReference>
<dbReference type="PRINTS" id="PR00260">
    <property type="entry name" value="CHEMTRNSDUCR"/>
</dbReference>
<dbReference type="PANTHER" id="PTHR32089">
    <property type="entry name" value="METHYL-ACCEPTING CHEMOTAXIS PROTEIN MCPB"/>
    <property type="match status" value="1"/>
</dbReference>
<dbReference type="SMART" id="SM00304">
    <property type="entry name" value="HAMP"/>
    <property type="match status" value="1"/>
</dbReference>
<accession>A0ABU8TKK0</accession>
<evidence type="ECO:0000256" key="2">
    <source>
        <dbReference type="ARBA" id="ARBA00029447"/>
    </source>
</evidence>
<evidence type="ECO:0000256" key="5">
    <source>
        <dbReference type="SAM" id="MobiDB-lite"/>
    </source>
</evidence>
<dbReference type="PANTHER" id="PTHR32089:SF112">
    <property type="entry name" value="LYSOZYME-LIKE PROTEIN-RELATED"/>
    <property type="match status" value="1"/>
</dbReference>
<feature type="coiled-coil region" evidence="4">
    <location>
        <begin position="273"/>
        <end position="329"/>
    </location>
</feature>
<keyword evidence="1 3" id="KW-0807">Transducer</keyword>
<feature type="domain" description="Methyl-accepting transducer" evidence="6">
    <location>
        <begin position="319"/>
        <end position="562"/>
    </location>
</feature>
<dbReference type="InterPro" id="IPR004090">
    <property type="entry name" value="Chemotax_Me-accpt_rcpt"/>
</dbReference>
<dbReference type="Pfam" id="PF12729">
    <property type="entry name" value="4HB_MCP_1"/>
    <property type="match status" value="1"/>
</dbReference>
<dbReference type="SUPFAM" id="SSF58104">
    <property type="entry name" value="Methyl-accepting chemotaxis protein (MCP) signaling domain"/>
    <property type="match status" value="1"/>
</dbReference>
<dbReference type="Gene3D" id="1.10.287.950">
    <property type="entry name" value="Methyl-accepting chemotaxis protein"/>
    <property type="match status" value="1"/>
</dbReference>
<sequence>MKLLRTRSVSSKILSLVALVSLATISVAGIGILQMNNIGKELTAIATDNIPLTKAVSSVTTHQLQQAILVERMLRLAGVPGGSDRSELDKTEQQFVQLAHQVDRELQESEHLAQSALDHAQTDTEREKFKTVLSKLQSIETEHLTFEDHVKEIIALVEANDYQNASALAEKVKVEEDNLDHAMVALMEDLEAFTANSTTVALEHEKDGVVQLAMVSAVSTVLGALIAFLFAQRGISRPLRSVASALTSLAGGDTSVSVNVKSRDEIGEVAVAFEKFKLAMIEINRLRKEAEEEEERIANEKREMTLRMADELERTVKAVSNEISGAVHELEGTANSLSASAVQTSERSNTVAAAATEATVNIQTVAAATEELSSSVQEISRQVTLAMGETSTTRDKASSSSTSVTSLSDAAQRIGNVVQLINEIAEQTNLLALNATIEAARAGEAGKGFAVVASEVKALATQTSKATEDISDLVNQLQSGSEETFNSIQAVVTAITNIDQQVTGIASAVEEQNAVTEEIARNTNGVAAGSEEITISITDVSHAATQSSASAEQLMSTVSNLSHQSDTLNGELDRFLTTIRAA</sequence>
<dbReference type="RefSeq" id="WP_340274426.1">
    <property type="nucleotide sequence ID" value="NZ_JBAKIA010000006.1"/>
</dbReference>
<dbReference type="Proteomes" id="UP001385499">
    <property type="component" value="Unassembled WGS sequence"/>
</dbReference>
<proteinExistence type="inferred from homology"/>
<dbReference type="InterPro" id="IPR024478">
    <property type="entry name" value="HlyB_4HB_MCP"/>
</dbReference>
<comment type="similarity">
    <text evidence="2">Belongs to the methyl-accepting chemotaxis (MCP) protein family.</text>
</comment>
<dbReference type="Pfam" id="PF00672">
    <property type="entry name" value="HAMP"/>
    <property type="match status" value="1"/>
</dbReference>
<evidence type="ECO:0000259" key="7">
    <source>
        <dbReference type="PROSITE" id="PS50885"/>
    </source>
</evidence>
<evidence type="ECO:0000313" key="9">
    <source>
        <dbReference type="Proteomes" id="UP001385499"/>
    </source>
</evidence>
<evidence type="ECO:0000256" key="3">
    <source>
        <dbReference type="PROSITE-ProRule" id="PRU00284"/>
    </source>
</evidence>
<keyword evidence="4" id="KW-0175">Coiled coil</keyword>
<dbReference type="PROSITE" id="PS50111">
    <property type="entry name" value="CHEMOTAXIS_TRANSDUC_2"/>
    <property type="match status" value="1"/>
</dbReference>
<dbReference type="PROSITE" id="PS50885">
    <property type="entry name" value="HAMP"/>
    <property type="match status" value="1"/>
</dbReference>
<gene>
    <name evidence="8" type="ORF">V6575_11245</name>
</gene>
<feature type="domain" description="HAMP" evidence="7">
    <location>
        <begin position="233"/>
        <end position="285"/>
    </location>
</feature>
<name>A0ABU8TKK0_9HYPH</name>
<evidence type="ECO:0000256" key="4">
    <source>
        <dbReference type="SAM" id="Coils"/>
    </source>
</evidence>
<dbReference type="Pfam" id="PF00015">
    <property type="entry name" value="MCPsignal"/>
    <property type="match status" value="1"/>
</dbReference>
<organism evidence="8 9">
    <name type="scientific">Roseibium algae</name>
    <dbReference type="NCBI Taxonomy" id="3123038"/>
    <lineage>
        <taxon>Bacteria</taxon>
        <taxon>Pseudomonadati</taxon>
        <taxon>Pseudomonadota</taxon>
        <taxon>Alphaproteobacteria</taxon>
        <taxon>Hyphomicrobiales</taxon>
        <taxon>Stappiaceae</taxon>
        <taxon>Roseibium</taxon>
    </lineage>
</organism>
<reference evidence="8 9" key="1">
    <citation type="submission" date="2024-02" db="EMBL/GenBank/DDBJ databases">
        <title>Roseibium algae sp. nov., isolated from marine alga (Grateloupia sp.), showing potential in myo-inositol conversion.</title>
        <authorList>
            <person name="Wang Y."/>
        </authorList>
    </citation>
    <scope>NUCLEOTIDE SEQUENCE [LARGE SCALE GENOMIC DNA]</scope>
    <source>
        <strain evidence="8 9">H3510</strain>
    </source>
</reference>
<evidence type="ECO:0000256" key="1">
    <source>
        <dbReference type="ARBA" id="ARBA00023224"/>
    </source>
</evidence>
<evidence type="ECO:0000313" key="8">
    <source>
        <dbReference type="EMBL" id="MEJ8474662.1"/>
    </source>
</evidence>
<protein>
    <submittedName>
        <fullName evidence="8">Methyl-accepting chemotaxis protein</fullName>
    </submittedName>
</protein>
<dbReference type="EMBL" id="JBAKIA010000006">
    <property type="protein sequence ID" value="MEJ8474662.1"/>
    <property type="molecule type" value="Genomic_DNA"/>
</dbReference>
<evidence type="ECO:0000259" key="6">
    <source>
        <dbReference type="PROSITE" id="PS50111"/>
    </source>
</evidence>
<dbReference type="Gene3D" id="6.10.340.10">
    <property type="match status" value="1"/>
</dbReference>
<dbReference type="CDD" id="cd06225">
    <property type="entry name" value="HAMP"/>
    <property type="match status" value="1"/>
</dbReference>